<dbReference type="OrthoDB" id="1706732at2759"/>
<proteinExistence type="predicted"/>
<dbReference type="Proteomes" id="UP000237000">
    <property type="component" value="Unassembled WGS sequence"/>
</dbReference>
<name>A0A2P5F9P6_TREOI</name>
<keyword evidence="2" id="KW-1185">Reference proteome</keyword>
<dbReference type="InterPro" id="IPR011990">
    <property type="entry name" value="TPR-like_helical_dom_sf"/>
</dbReference>
<evidence type="ECO:0000313" key="2">
    <source>
        <dbReference type="Proteomes" id="UP000237000"/>
    </source>
</evidence>
<dbReference type="InterPro" id="IPR044563">
    <property type="entry name" value="Sgt1-like"/>
</dbReference>
<dbReference type="Pfam" id="PF13431">
    <property type="entry name" value="TPR_17"/>
    <property type="match status" value="1"/>
</dbReference>
<dbReference type="STRING" id="63057.A0A2P5F9P6"/>
<dbReference type="GO" id="GO:0051087">
    <property type="term" value="F:protein-folding chaperone binding"/>
    <property type="evidence" value="ECO:0007669"/>
    <property type="project" value="InterPro"/>
</dbReference>
<gene>
    <name evidence="1" type="ORF">TorRG33x02_097590</name>
</gene>
<reference evidence="2" key="1">
    <citation type="submission" date="2016-06" db="EMBL/GenBank/DDBJ databases">
        <title>Parallel loss of symbiosis genes in relatives of nitrogen-fixing non-legume Parasponia.</title>
        <authorList>
            <person name="Van Velzen R."/>
            <person name="Holmer R."/>
            <person name="Bu F."/>
            <person name="Rutten L."/>
            <person name="Van Zeijl A."/>
            <person name="Liu W."/>
            <person name="Santuari L."/>
            <person name="Cao Q."/>
            <person name="Sharma T."/>
            <person name="Shen D."/>
            <person name="Roswanjaya Y."/>
            <person name="Wardhani T."/>
            <person name="Kalhor M.S."/>
            <person name="Jansen J."/>
            <person name="Van den Hoogen J."/>
            <person name="Gungor B."/>
            <person name="Hartog M."/>
            <person name="Hontelez J."/>
            <person name="Verver J."/>
            <person name="Yang W.-C."/>
            <person name="Schijlen E."/>
            <person name="Repin R."/>
            <person name="Schilthuizen M."/>
            <person name="Schranz E."/>
            <person name="Heidstra R."/>
            <person name="Miyata K."/>
            <person name="Fedorova E."/>
            <person name="Kohlen W."/>
            <person name="Bisseling T."/>
            <person name="Smit S."/>
            <person name="Geurts R."/>
        </authorList>
    </citation>
    <scope>NUCLEOTIDE SEQUENCE [LARGE SCALE GENOMIC DNA]</scope>
    <source>
        <strain evidence="2">cv. RG33-2</strain>
    </source>
</reference>
<evidence type="ECO:0000313" key="1">
    <source>
        <dbReference type="EMBL" id="PON94512.1"/>
    </source>
</evidence>
<organism evidence="1 2">
    <name type="scientific">Trema orientale</name>
    <name type="common">Charcoal tree</name>
    <name type="synonym">Celtis orientalis</name>
    <dbReference type="NCBI Taxonomy" id="63057"/>
    <lineage>
        <taxon>Eukaryota</taxon>
        <taxon>Viridiplantae</taxon>
        <taxon>Streptophyta</taxon>
        <taxon>Embryophyta</taxon>
        <taxon>Tracheophyta</taxon>
        <taxon>Spermatophyta</taxon>
        <taxon>Magnoliopsida</taxon>
        <taxon>eudicotyledons</taxon>
        <taxon>Gunneridae</taxon>
        <taxon>Pentapetalae</taxon>
        <taxon>rosids</taxon>
        <taxon>fabids</taxon>
        <taxon>Rosales</taxon>
        <taxon>Cannabaceae</taxon>
        <taxon>Trema</taxon>
    </lineage>
</organism>
<dbReference type="SUPFAM" id="SSF48452">
    <property type="entry name" value="TPR-like"/>
    <property type="match status" value="1"/>
</dbReference>
<dbReference type="EMBL" id="JXTC01000051">
    <property type="protein sequence ID" value="PON94512.1"/>
    <property type="molecule type" value="Genomic_DNA"/>
</dbReference>
<comment type="caution">
    <text evidence="1">The sequence shown here is derived from an EMBL/GenBank/DDBJ whole genome shotgun (WGS) entry which is preliminary data.</text>
</comment>
<protein>
    <submittedName>
        <fullName evidence="1">Signal transduction response regulator</fullName>
    </submittedName>
</protein>
<dbReference type="Gene3D" id="1.25.40.10">
    <property type="entry name" value="Tetratricopeptide repeat domain"/>
    <property type="match status" value="1"/>
</dbReference>
<dbReference type="AlphaFoldDB" id="A0A2P5F9P6"/>
<dbReference type="PANTHER" id="PTHR45862">
    <property type="entry name" value="PROTEIN SGT1 HOMOLOG"/>
    <property type="match status" value="1"/>
</dbReference>
<dbReference type="InParanoid" id="A0A2P5F9P6"/>
<sequence length="117" mass="13027">MLSSNNDFIDYQYKLAIYFYSKAIDISPKNANFYVGRVQANTLIAKFTEAVADANKAIELEPSNAKAYLQKGTACIRLKELETAKEVLGKGAFLAAGEYASFTDLIKECDDQRFAYS</sequence>
<accession>A0A2P5F9P6</accession>